<evidence type="ECO:0008006" key="4">
    <source>
        <dbReference type="Google" id="ProtNLM"/>
    </source>
</evidence>
<feature type="transmembrane region" description="Helical" evidence="1">
    <location>
        <begin position="6"/>
        <end position="28"/>
    </location>
</feature>
<feature type="transmembrane region" description="Helical" evidence="1">
    <location>
        <begin position="87"/>
        <end position="112"/>
    </location>
</feature>
<evidence type="ECO:0000313" key="3">
    <source>
        <dbReference type="Proteomes" id="UP000004210"/>
    </source>
</evidence>
<dbReference type="AlphaFoldDB" id="I4VNI6"/>
<dbReference type="EMBL" id="AJXU01000044">
    <property type="protein sequence ID" value="EIL88777.1"/>
    <property type="molecule type" value="Genomic_DNA"/>
</dbReference>
<proteinExistence type="predicted"/>
<reference evidence="2 3" key="1">
    <citation type="journal article" date="2012" name="J. Bacteriol.">
        <title>Genome sequences for six rhodanobacter strains, isolated from soils and the terrestrial subsurface, with variable denitrification capabilities.</title>
        <authorList>
            <person name="Kostka J.E."/>
            <person name="Green S.J."/>
            <person name="Rishishwar L."/>
            <person name="Prakash O."/>
            <person name="Katz L.S."/>
            <person name="Marino-Ramirez L."/>
            <person name="Jordan I.K."/>
            <person name="Munk C."/>
            <person name="Ivanova N."/>
            <person name="Mikhailova N."/>
            <person name="Watson D.B."/>
            <person name="Brown S.D."/>
            <person name="Palumbo A.V."/>
            <person name="Brooks S.C."/>
        </authorList>
    </citation>
    <scope>NUCLEOTIDE SEQUENCE [LARGE SCALE GENOMIC DNA]</scope>
    <source>
        <strain evidence="3">Jip2T</strain>
    </source>
</reference>
<sequence>MATLSTMDFVALGSLCSGGIITIFNKGITGGARNGAARLAWFLVGTAIGLYAYGAIGGMLYALNTGNVAASSSRGGSVLFHRTEHPLLFWITFLGLSLATGLIACLSLTCFWKAIKNG</sequence>
<keyword evidence="1" id="KW-0472">Membrane</keyword>
<protein>
    <recommendedName>
        <fullName evidence="4">Transmembrane protein</fullName>
    </recommendedName>
</protein>
<name>I4VNI6_9GAMM</name>
<accession>I4VNI6</accession>
<evidence type="ECO:0000313" key="2">
    <source>
        <dbReference type="EMBL" id="EIL88777.1"/>
    </source>
</evidence>
<keyword evidence="1" id="KW-0812">Transmembrane</keyword>
<gene>
    <name evidence="2" type="ORF">UU9_11055</name>
</gene>
<organism evidence="2 3">
    <name type="scientific">Rhodanobacter fulvus Jip2</name>
    <dbReference type="NCBI Taxonomy" id="1163408"/>
    <lineage>
        <taxon>Bacteria</taxon>
        <taxon>Pseudomonadati</taxon>
        <taxon>Pseudomonadota</taxon>
        <taxon>Gammaproteobacteria</taxon>
        <taxon>Lysobacterales</taxon>
        <taxon>Rhodanobacteraceae</taxon>
        <taxon>Rhodanobacter</taxon>
    </lineage>
</organism>
<feature type="transmembrane region" description="Helical" evidence="1">
    <location>
        <begin position="40"/>
        <end position="63"/>
    </location>
</feature>
<comment type="caution">
    <text evidence="2">The sequence shown here is derived from an EMBL/GenBank/DDBJ whole genome shotgun (WGS) entry which is preliminary data.</text>
</comment>
<dbReference type="Proteomes" id="UP000004210">
    <property type="component" value="Unassembled WGS sequence"/>
</dbReference>
<keyword evidence="3" id="KW-1185">Reference proteome</keyword>
<evidence type="ECO:0000256" key="1">
    <source>
        <dbReference type="SAM" id="Phobius"/>
    </source>
</evidence>
<keyword evidence="1" id="KW-1133">Transmembrane helix</keyword>